<reference evidence="7 8" key="1">
    <citation type="journal article" date="2014" name="Genome Biol. Evol.">
        <title>Phylogenomics of "Candidatus Hepatoplasma crinochetorum," a Lineage of Mollicutes Associated with Noninsect Arthropods.</title>
        <authorList>
            <person name="Leclercq S."/>
            <person name="Dittmer J."/>
            <person name="Bouchon D."/>
            <person name="Cordaux R."/>
        </authorList>
    </citation>
    <scope>NUCLEOTIDE SEQUENCE [LARGE SCALE GENOMIC DNA]</scope>
    <source>
        <strain evidence="7 8">Av</strain>
    </source>
</reference>
<dbReference type="EMBL" id="CP006932">
    <property type="protein sequence ID" value="AHK22292.1"/>
    <property type="molecule type" value="Genomic_DNA"/>
</dbReference>
<dbReference type="EC" id="5.4.99.25" evidence="5"/>
<dbReference type="RefSeq" id="WP_025208593.1">
    <property type="nucleotide sequence ID" value="NZ_CP006932.1"/>
</dbReference>
<evidence type="ECO:0000256" key="4">
    <source>
        <dbReference type="ARBA" id="ARBA00023235"/>
    </source>
</evidence>
<dbReference type="Proteomes" id="UP000019450">
    <property type="component" value="Chromosome"/>
</dbReference>
<dbReference type="KEGG" id="hcr:X271_00184"/>
<dbReference type="InterPro" id="IPR020103">
    <property type="entry name" value="PsdUridine_synth_cat_dom_sf"/>
</dbReference>
<comment type="catalytic activity">
    <reaction evidence="1 5">
        <text>uridine(55) in tRNA = pseudouridine(55) in tRNA</text>
        <dbReference type="Rhea" id="RHEA:42532"/>
        <dbReference type="Rhea" id="RHEA-COMP:10101"/>
        <dbReference type="Rhea" id="RHEA-COMP:10102"/>
        <dbReference type="ChEBI" id="CHEBI:65314"/>
        <dbReference type="ChEBI" id="CHEBI:65315"/>
        <dbReference type="EC" id="5.4.99.25"/>
    </reaction>
</comment>
<dbReference type="STRING" id="1427984.X271_00184"/>
<dbReference type="eggNOG" id="COG0130">
    <property type="taxonomic scope" value="Bacteria"/>
</dbReference>
<dbReference type="NCBIfam" id="TIGR00431">
    <property type="entry name" value="TruB"/>
    <property type="match status" value="1"/>
</dbReference>
<dbReference type="Pfam" id="PF01509">
    <property type="entry name" value="TruB_N"/>
    <property type="match status" value="1"/>
</dbReference>
<gene>
    <name evidence="5 7" type="primary">truB</name>
    <name evidence="7" type="ORF">X271_00184</name>
</gene>
<evidence type="ECO:0000313" key="8">
    <source>
        <dbReference type="Proteomes" id="UP000019450"/>
    </source>
</evidence>
<evidence type="ECO:0000256" key="1">
    <source>
        <dbReference type="ARBA" id="ARBA00000385"/>
    </source>
</evidence>
<dbReference type="GO" id="GO:0003723">
    <property type="term" value="F:RNA binding"/>
    <property type="evidence" value="ECO:0007669"/>
    <property type="project" value="InterPro"/>
</dbReference>
<dbReference type="HOGENOM" id="CLU_032087_2_0_14"/>
<accession>W8GJ72</accession>
<dbReference type="InterPro" id="IPR002501">
    <property type="entry name" value="PsdUridine_synth_N"/>
</dbReference>
<comment type="function">
    <text evidence="5">Responsible for synthesis of pseudouridine from uracil-55 in the psi GC loop of transfer RNAs.</text>
</comment>
<evidence type="ECO:0000256" key="3">
    <source>
        <dbReference type="ARBA" id="ARBA00022694"/>
    </source>
</evidence>
<dbReference type="InterPro" id="IPR014780">
    <property type="entry name" value="tRNA_psdUridine_synth_TruB"/>
</dbReference>
<proteinExistence type="inferred from homology"/>
<evidence type="ECO:0000256" key="5">
    <source>
        <dbReference type="HAMAP-Rule" id="MF_01080"/>
    </source>
</evidence>
<dbReference type="PANTHER" id="PTHR13767:SF2">
    <property type="entry name" value="PSEUDOURIDYLATE SYNTHASE TRUB1"/>
    <property type="match status" value="1"/>
</dbReference>
<name>W8GJ72_9MOLU</name>
<dbReference type="GO" id="GO:0031119">
    <property type="term" value="P:tRNA pseudouridine synthesis"/>
    <property type="evidence" value="ECO:0007669"/>
    <property type="project" value="UniProtKB-UniRule"/>
</dbReference>
<organism evidence="7 8">
    <name type="scientific">Candidatus Hepatoplasma crinochetorum Av</name>
    <dbReference type="NCBI Taxonomy" id="1427984"/>
    <lineage>
        <taxon>Bacteria</taxon>
        <taxon>Bacillati</taxon>
        <taxon>Mycoplasmatota</taxon>
        <taxon>Mollicutes</taxon>
        <taxon>Candidatus Hepatoplasmataceae</taxon>
        <taxon>Candidatus Hepatoplasma</taxon>
    </lineage>
</organism>
<evidence type="ECO:0000259" key="6">
    <source>
        <dbReference type="Pfam" id="PF01509"/>
    </source>
</evidence>
<dbReference type="GO" id="GO:1990481">
    <property type="term" value="P:mRNA pseudouridine synthesis"/>
    <property type="evidence" value="ECO:0007669"/>
    <property type="project" value="TreeGrafter"/>
</dbReference>
<evidence type="ECO:0000313" key="7">
    <source>
        <dbReference type="EMBL" id="AHK22292.1"/>
    </source>
</evidence>
<sequence>MDAIFLAFKESGISSNKFIQKIKKNLNLKKIGHSGTLDPFASGILLIGTGNYTKLLHNFNNLDKTYQGTILFGKETDTLDITGKILKEEIINLDIKKIKKEIKDNFIGDILQVPPIFSAIKIKGKPAYKYAIKGKNIDLEAKKRFIYYFNIYETDKNNEFNFETKVSSGTYIRSIARDLAFKLNSIAIIKDLKRIKIGNLKIEDPYNKIEKIEDPYEILKIKKIELNIEKTKDILDGKKIEILDYDDLILLAYNKKNNNEIFIQKINKNIYKIKKRIK</sequence>
<comment type="similarity">
    <text evidence="2 5">Belongs to the pseudouridine synthase TruB family. Type 1 subfamily.</text>
</comment>
<dbReference type="OrthoDB" id="9802309at2"/>
<dbReference type="GO" id="GO:0160148">
    <property type="term" value="F:tRNA pseudouridine(55) synthase activity"/>
    <property type="evidence" value="ECO:0007669"/>
    <property type="project" value="UniProtKB-EC"/>
</dbReference>
<dbReference type="HAMAP" id="MF_01080">
    <property type="entry name" value="TruB_bact"/>
    <property type="match status" value="1"/>
</dbReference>
<feature type="active site" description="Nucleophile" evidence="5">
    <location>
        <position position="38"/>
    </location>
</feature>
<dbReference type="PATRIC" id="fig|1427984.3.peg.172"/>
<keyword evidence="3 5" id="KW-0819">tRNA processing</keyword>
<protein>
    <recommendedName>
        <fullName evidence="5">tRNA pseudouridine synthase B</fullName>
        <ecNumber evidence="5">5.4.99.25</ecNumber>
    </recommendedName>
    <alternativeName>
        <fullName evidence="5">tRNA pseudouridine(55) synthase</fullName>
        <shortName evidence="5">Psi55 synthase</shortName>
    </alternativeName>
    <alternativeName>
        <fullName evidence="5">tRNA pseudouridylate synthase</fullName>
    </alternativeName>
    <alternativeName>
        <fullName evidence="5">tRNA-uridine isomerase</fullName>
    </alternativeName>
</protein>
<evidence type="ECO:0000256" key="2">
    <source>
        <dbReference type="ARBA" id="ARBA00005642"/>
    </source>
</evidence>
<dbReference type="PANTHER" id="PTHR13767">
    <property type="entry name" value="TRNA-PSEUDOURIDINE SYNTHASE"/>
    <property type="match status" value="1"/>
</dbReference>
<keyword evidence="8" id="KW-1185">Reference proteome</keyword>
<dbReference type="AlphaFoldDB" id="W8GJ72"/>
<feature type="domain" description="Pseudouridine synthase II N-terminal" evidence="6">
    <location>
        <begin position="23"/>
        <end position="172"/>
    </location>
</feature>
<dbReference type="Gene3D" id="3.30.2350.10">
    <property type="entry name" value="Pseudouridine synthase"/>
    <property type="match status" value="1"/>
</dbReference>
<dbReference type="SUPFAM" id="SSF55120">
    <property type="entry name" value="Pseudouridine synthase"/>
    <property type="match status" value="1"/>
</dbReference>
<keyword evidence="4 5" id="KW-0413">Isomerase</keyword>